<sequence length="408" mass="45507">MPDVPEHVPPRPAPPEPRPVTSDHALPVNPERGDQRPLTRLHPNPPPPKLPRQHHQRPTLAIRHGSSSFPVGPRPWPVRHHRPKAARFPAPRGHSVAFCVRTACTRLQRSCNMLGENNLHREVIMAGSPTMRRRRLAAELRRIRTDAGMSITEVVAQLGWQGSKLSRIENRQIGISTADVRKLLDLYGVNDPRQVDRLAEMARRAKERGWWESYAATLPTETRTMIGIETEASLICTYEQALIPGLLQTPDYANAVISAARPTDSREVINERVEVRLARQALLEENTAPQLWVVINEGAARQMVGSREIMASQLRSLAEAHNKRNVVVQILPFTAGEHPAMVGSFSVFTFPAEEDAGAVYIETMNSALILEQPHDLQTYGDAFNRIRAAALSPRDSRDLLSSLTADTL</sequence>
<accession>A0A5D3FXR7</accession>
<evidence type="ECO:0000259" key="2">
    <source>
        <dbReference type="PROSITE" id="PS50943"/>
    </source>
</evidence>
<comment type="caution">
    <text evidence="3">The sequence shown here is derived from an EMBL/GenBank/DDBJ whole genome shotgun (WGS) entry which is preliminary data.</text>
</comment>
<dbReference type="Proteomes" id="UP000323505">
    <property type="component" value="Unassembled WGS sequence"/>
</dbReference>
<dbReference type="AlphaFoldDB" id="A0A5D3FXR7"/>
<feature type="domain" description="HTH cro/C1-type" evidence="2">
    <location>
        <begin position="140"/>
        <end position="195"/>
    </location>
</feature>
<dbReference type="Pfam" id="PF13560">
    <property type="entry name" value="HTH_31"/>
    <property type="match status" value="1"/>
</dbReference>
<dbReference type="InterPro" id="IPR010982">
    <property type="entry name" value="Lambda_DNA-bd_dom_sf"/>
</dbReference>
<keyword evidence="4" id="KW-1185">Reference proteome</keyword>
<dbReference type="Gene3D" id="1.10.260.40">
    <property type="entry name" value="lambda repressor-like DNA-binding domains"/>
    <property type="match status" value="1"/>
</dbReference>
<dbReference type="SUPFAM" id="SSF47413">
    <property type="entry name" value="lambda repressor-like DNA-binding domains"/>
    <property type="match status" value="1"/>
</dbReference>
<protein>
    <submittedName>
        <fullName evidence="3">Helix-turn-helix domain-containing protein</fullName>
    </submittedName>
</protein>
<evidence type="ECO:0000313" key="4">
    <source>
        <dbReference type="Proteomes" id="UP000323505"/>
    </source>
</evidence>
<dbReference type="InterPro" id="IPR043917">
    <property type="entry name" value="DUF5753"/>
</dbReference>
<organism evidence="3 4">
    <name type="scientific">Actinomadura decatromicini</name>
    <dbReference type="NCBI Taxonomy" id="2604572"/>
    <lineage>
        <taxon>Bacteria</taxon>
        <taxon>Bacillati</taxon>
        <taxon>Actinomycetota</taxon>
        <taxon>Actinomycetes</taxon>
        <taxon>Streptosporangiales</taxon>
        <taxon>Thermomonosporaceae</taxon>
        <taxon>Actinomadura</taxon>
    </lineage>
</organism>
<proteinExistence type="predicted"/>
<reference evidence="3 4" key="1">
    <citation type="submission" date="2019-08" db="EMBL/GenBank/DDBJ databases">
        <title>Actinomadura sp. nov. CYP1-5 isolated from mountain soil.</title>
        <authorList>
            <person name="Songsumanus A."/>
            <person name="Kuncharoen N."/>
            <person name="Kudo T."/>
            <person name="Yuki M."/>
            <person name="Igarashi Y."/>
            <person name="Tanasupawat S."/>
        </authorList>
    </citation>
    <scope>NUCLEOTIDE SEQUENCE [LARGE SCALE GENOMIC DNA]</scope>
    <source>
        <strain evidence="3 4">CYP1-5</strain>
    </source>
</reference>
<evidence type="ECO:0000256" key="1">
    <source>
        <dbReference type="SAM" id="MobiDB-lite"/>
    </source>
</evidence>
<dbReference type="Pfam" id="PF19054">
    <property type="entry name" value="DUF5753"/>
    <property type="match status" value="1"/>
</dbReference>
<evidence type="ECO:0000313" key="3">
    <source>
        <dbReference type="EMBL" id="TYK52809.1"/>
    </source>
</evidence>
<feature type="region of interest" description="Disordered" evidence="1">
    <location>
        <begin position="1"/>
        <end position="57"/>
    </location>
</feature>
<dbReference type="SMART" id="SM00530">
    <property type="entry name" value="HTH_XRE"/>
    <property type="match status" value="1"/>
</dbReference>
<dbReference type="EMBL" id="VSRQ01000001">
    <property type="protein sequence ID" value="TYK52809.1"/>
    <property type="molecule type" value="Genomic_DNA"/>
</dbReference>
<dbReference type="InterPro" id="IPR001387">
    <property type="entry name" value="Cro/C1-type_HTH"/>
</dbReference>
<dbReference type="GO" id="GO:0003677">
    <property type="term" value="F:DNA binding"/>
    <property type="evidence" value="ECO:0007669"/>
    <property type="project" value="InterPro"/>
</dbReference>
<gene>
    <name evidence="3" type="ORF">FXF68_03385</name>
</gene>
<dbReference type="CDD" id="cd00093">
    <property type="entry name" value="HTH_XRE"/>
    <property type="match status" value="1"/>
</dbReference>
<dbReference type="PROSITE" id="PS50943">
    <property type="entry name" value="HTH_CROC1"/>
    <property type="match status" value="1"/>
</dbReference>
<name>A0A5D3FXR7_9ACTN</name>